<dbReference type="Pfam" id="PF00005">
    <property type="entry name" value="ABC_tran"/>
    <property type="match status" value="1"/>
</dbReference>
<dbReference type="Gene3D" id="3.40.50.300">
    <property type="entry name" value="P-loop containing nucleotide triphosphate hydrolases"/>
    <property type="match status" value="1"/>
</dbReference>
<organism evidence="5 6">
    <name type="scientific">Aeromicrobium senzhongii</name>
    <dbReference type="NCBI Taxonomy" id="2663859"/>
    <lineage>
        <taxon>Bacteria</taxon>
        <taxon>Bacillati</taxon>
        <taxon>Actinomycetota</taxon>
        <taxon>Actinomycetes</taxon>
        <taxon>Propionibacteriales</taxon>
        <taxon>Nocardioidaceae</taxon>
        <taxon>Aeromicrobium</taxon>
    </lineage>
</organism>
<dbReference type="InterPro" id="IPR003439">
    <property type="entry name" value="ABC_transporter-like_ATP-bd"/>
</dbReference>
<keyword evidence="1" id="KW-0813">Transport</keyword>
<evidence type="ECO:0000256" key="2">
    <source>
        <dbReference type="ARBA" id="ARBA00022741"/>
    </source>
</evidence>
<comment type="caution">
    <text evidence="5">The sequence shown here is derived from an EMBL/GenBank/DDBJ whole genome shotgun (WGS) entry which is preliminary data.</text>
</comment>
<feature type="domain" description="ABC transporter" evidence="4">
    <location>
        <begin position="9"/>
        <end position="238"/>
    </location>
</feature>
<dbReference type="GO" id="GO:0016887">
    <property type="term" value="F:ATP hydrolysis activity"/>
    <property type="evidence" value="ECO:0007669"/>
    <property type="project" value="InterPro"/>
</dbReference>
<accession>A0A8I0JZ93</accession>
<dbReference type="GO" id="GO:0005524">
    <property type="term" value="F:ATP binding"/>
    <property type="evidence" value="ECO:0007669"/>
    <property type="project" value="UniProtKB-KW"/>
</dbReference>
<dbReference type="PROSITE" id="PS00211">
    <property type="entry name" value="ABC_TRANSPORTER_1"/>
    <property type="match status" value="1"/>
</dbReference>
<reference evidence="5" key="1">
    <citation type="submission" date="2020-09" db="EMBL/GenBank/DDBJ databases">
        <title>Novel species in genus Aeromicrobium.</title>
        <authorList>
            <person name="Zhang G."/>
        </authorList>
    </citation>
    <scope>NUCLEOTIDE SEQUENCE</scope>
    <source>
        <strain evidence="5">Zg-636</strain>
    </source>
</reference>
<evidence type="ECO:0000313" key="5">
    <source>
        <dbReference type="EMBL" id="MBC9225727.1"/>
    </source>
</evidence>
<gene>
    <name evidence="5" type="ORF">IBG24_05295</name>
</gene>
<dbReference type="InterPro" id="IPR003593">
    <property type="entry name" value="AAA+_ATPase"/>
</dbReference>
<dbReference type="InterPro" id="IPR017911">
    <property type="entry name" value="MacB-like_ATP-bd"/>
</dbReference>
<evidence type="ECO:0000259" key="4">
    <source>
        <dbReference type="PROSITE" id="PS50893"/>
    </source>
</evidence>
<dbReference type="CDD" id="cd03255">
    <property type="entry name" value="ABC_MJ0796_LolCDE_FtsE"/>
    <property type="match status" value="1"/>
</dbReference>
<dbReference type="GO" id="GO:0022857">
    <property type="term" value="F:transmembrane transporter activity"/>
    <property type="evidence" value="ECO:0007669"/>
    <property type="project" value="TreeGrafter"/>
</dbReference>
<name>A0A8I0JZ93_9ACTN</name>
<dbReference type="InterPro" id="IPR027417">
    <property type="entry name" value="P-loop_NTPase"/>
</dbReference>
<evidence type="ECO:0000313" key="6">
    <source>
        <dbReference type="Proteomes" id="UP000620591"/>
    </source>
</evidence>
<sequence length="241" mass="25523">MNTDTTPALEIVDATLELGDGDTKVRALDHVSLTVQPGEFVAIVGPSGSGKSSLLAVAGALSNPDSGSVKVHGTDLSTLSRGAAAKFRLENIGFVFQSGNLLPSLTAADQLRLAGRLAGNRKVDPQPVLDSVGMAHRAKNRPGNLSGGERQRVGIARALVNDPTLLLVDEPTAALDRRRSHEVVQLLADRARDENVAVVMVTHDHEILEHCDRVLEMVDGRLEALAGWARAARTLDTASPQ</sequence>
<protein>
    <submittedName>
        <fullName evidence="5">ABC transporter ATP-binding protein</fullName>
    </submittedName>
</protein>
<dbReference type="GO" id="GO:0005886">
    <property type="term" value="C:plasma membrane"/>
    <property type="evidence" value="ECO:0007669"/>
    <property type="project" value="TreeGrafter"/>
</dbReference>
<dbReference type="InterPro" id="IPR015854">
    <property type="entry name" value="ABC_transpr_LolD-like"/>
</dbReference>
<keyword evidence="2" id="KW-0547">Nucleotide-binding</keyword>
<dbReference type="PROSITE" id="PS50893">
    <property type="entry name" value="ABC_TRANSPORTER_2"/>
    <property type="match status" value="1"/>
</dbReference>
<dbReference type="EMBL" id="JACTVM010000001">
    <property type="protein sequence ID" value="MBC9225727.1"/>
    <property type="molecule type" value="Genomic_DNA"/>
</dbReference>
<evidence type="ECO:0000256" key="3">
    <source>
        <dbReference type="ARBA" id="ARBA00022840"/>
    </source>
</evidence>
<dbReference type="InterPro" id="IPR017871">
    <property type="entry name" value="ABC_transporter-like_CS"/>
</dbReference>
<dbReference type="SUPFAM" id="SSF52540">
    <property type="entry name" value="P-loop containing nucleoside triphosphate hydrolases"/>
    <property type="match status" value="1"/>
</dbReference>
<dbReference type="Proteomes" id="UP000620591">
    <property type="component" value="Unassembled WGS sequence"/>
</dbReference>
<dbReference type="PANTHER" id="PTHR24220:SF685">
    <property type="entry name" value="ABC TRANSPORTER RELATED"/>
    <property type="match status" value="1"/>
</dbReference>
<proteinExistence type="predicted"/>
<keyword evidence="3 5" id="KW-0067">ATP-binding</keyword>
<dbReference type="PANTHER" id="PTHR24220">
    <property type="entry name" value="IMPORT ATP-BINDING PROTEIN"/>
    <property type="match status" value="1"/>
</dbReference>
<dbReference type="SMART" id="SM00382">
    <property type="entry name" value="AAA"/>
    <property type="match status" value="1"/>
</dbReference>
<dbReference type="RefSeq" id="WP_187768824.1">
    <property type="nucleotide sequence ID" value="NZ_JACTVM010000001.1"/>
</dbReference>
<evidence type="ECO:0000256" key="1">
    <source>
        <dbReference type="ARBA" id="ARBA00022448"/>
    </source>
</evidence>
<dbReference type="AlphaFoldDB" id="A0A8I0JZ93"/>